<evidence type="ECO:0000256" key="2">
    <source>
        <dbReference type="SAM" id="MobiDB-lite"/>
    </source>
</evidence>
<dbReference type="EMBL" id="JAZHXI010000002">
    <property type="protein sequence ID" value="KAL2075035.1"/>
    <property type="molecule type" value="Genomic_DNA"/>
</dbReference>
<accession>A0ABR4CYS8</accession>
<organism evidence="3 4">
    <name type="scientific">Oculimacula yallundae</name>
    <dbReference type="NCBI Taxonomy" id="86028"/>
    <lineage>
        <taxon>Eukaryota</taxon>
        <taxon>Fungi</taxon>
        <taxon>Dikarya</taxon>
        <taxon>Ascomycota</taxon>
        <taxon>Pezizomycotina</taxon>
        <taxon>Leotiomycetes</taxon>
        <taxon>Helotiales</taxon>
        <taxon>Ploettnerulaceae</taxon>
        <taxon>Oculimacula</taxon>
    </lineage>
</organism>
<keyword evidence="4" id="KW-1185">Reference proteome</keyword>
<comment type="caution">
    <text evidence="3">The sequence shown here is derived from an EMBL/GenBank/DDBJ whole genome shotgun (WGS) entry which is preliminary data.</text>
</comment>
<proteinExistence type="predicted"/>
<reference evidence="3 4" key="1">
    <citation type="journal article" date="2024" name="Commun. Biol.">
        <title>Comparative genomic analysis of thermophilic fungi reveals convergent evolutionary adaptations and gene losses.</title>
        <authorList>
            <person name="Steindorff A.S."/>
            <person name="Aguilar-Pontes M.V."/>
            <person name="Robinson A.J."/>
            <person name="Andreopoulos B."/>
            <person name="LaButti K."/>
            <person name="Kuo A."/>
            <person name="Mondo S."/>
            <person name="Riley R."/>
            <person name="Otillar R."/>
            <person name="Haridas S."/>
            <person name="Lipzen A."/>
            <person name="Grimwood J."/>
            <person name="Schmutz J."/>
            <person name="Clum A."/>
            <person name="Reid I.D."/>
            <person name="Moisan M.C."/>
            <person name="Butler G."/>
            <person name="Nguyen T.T.M."/>
            <person name="Dewar K."/>
            <person name="Conant G."/>
            <person name="Drula E."/>
            <person name="Henrissat B."/>
            <person name="Hansel C."/>
            <person name="Singer S."/>
            <person name="Hutchinson M.I."/>
            <person name="de Vries R.P."/>
            <person name="Natvig D.O."/>
            <person name="Powell A.J."/>
            <person name="Tsang A."/>
            <person name="Grigoriev I.V."/>
        </authorList>
    </citation>
    <scope>NUCLEOTIDE SEQUENCE [LARGE SCALE GENOMIC DNA]</scope>
    <source>
        <strain evidence="3 4">CBS 494.80</strain>
    </source>
</reference>
<evidence type="ECO:0000313" key="4">
    <source>
        <dbReference type="Proteomes" id="UP001595075"/>
    </source>
</evidence>
<evidence type="ECO:0000313" key="3">
    <source>
        <dbReference type="EMBL" id="KAL2075035.1"/>
    </source>
</evidence>
<protein>
    <submittedName>
        <fullName evidence="3">Uncharacterized protein</fullName>
    </submittedName>
</protein>
<name>A0ABR4CYS8_9HELO</name>
<feature type="coiled-coil region" evidence="1">
    <location>
        <begin position="100"/>
        <end position="138"/>
    </location>
</feature>
<evidence type="ECO:0000256" key="1">
    <source>
        <dbReference type="SAM" id="Coils"/>
    </source>
</evidence>
<gene>
    <name evidence="3" type="ORF">VTL71DRAFT_8815</name>
</gene>
<sequence length="576" mass="64391">MSARLQENAIDTSILPLSALPSLIPSGSRYGLHTVTARPLSASTSLPRVQDTSPTIPTLSVPPSPVTMSSASEDTDTDLEINCAFCGCIIGEGSEMEFENDRLEDQKYELECKLKAAEEELEHALKDAEEKRQIAAKDTQDQLEHLMLDSIEENKAVIEQCEEELKGKLEHLIFLTDRHSKDRNEFRTLIKNLVTENSKLKKEAQESARKIVTLEKDKGNVKKQLEDVNAKFKASPLYKELKEEVATYKKAAEDAKVQKRVVEAAMPGKKKQQVVNENLKGKVQALEKSNSETRAAMKALEVQLSRMTRSRDEAMDEGFKLREALTSTESNLGSLVSTVQKFDRESSAQIEKHAITTASLEAANATLQTLTPQLAAARERLSLAKYPLECYAKIRQRLFRHGRADKHFVNEEGNRMAHDANLVADACMILLNNISPFDADYFKKYYPTGTLDAVRSYADVARLRSRGFAQELIDLRASMKLEDSSTRIPKLTADFQALDNRCMVKWAELGGDGVSDEVQCRWFNDDEEVDEIIQEMRIIRKKAAGWVGRRIAYGDGLLGTNEPDGIGGDVASLGWE</sequence>
<dbReference type="Proteomes" id="UP001595075">
    <property type="component" value="Unassembled WGS sequence"/>
</dbReference>
<feature type="compositionally biased region" description="Polar residues" evidence="2">
    <location>
        <begin position="43"/>
        <end position="58"/>
    </location>
</feature>
<keyword evidence="1" id="KW-0175">Coiled coil</keyword>
<feature type="coiled-coil region" evidence="1">
    <location>
        <begin position="183"/>
        <end position="317"/>
    </location>
</feature>
<feature type="region of interest" description="Disordered" evidence="2">
    <location>
        <begin position="43"/>
        <end position="74"/>
    </location>
</feature>